<comment type="cofactor">
    <cofactor evidence="1 11">
        <name>Mg(2+)</name>
        <dbReference type="ChEBI" id="CHEBI:18420"/>
    </cofactor>
</comment>
<dbReference type="InterPro" id="IPR012006">
    <property type="entry name" value="CCA_bact"/>
</dbReference>
<evidence type="ECO:0000256" key="4">
    <source>
        <dbReference type="ARBA" id="ARBA00022695"/>
    </source>
</evidence>
<protein>
    <recommendedName>
        <fullName evidence="11">CCA-adding enzyme</fullName>
        <ecNumber evidence="11">2.7.7.72</ecNumber>
    </recommendedName>
    <alternativeName>
        <fullName evidence="11">CCA tRNA nucleotidyltransferase</fullName>
    </alternativeName>
    <alternativeName>
        <fullName evidence="11">tRNA CCA-pyrophosphorylase</fullName>
    </alternativeName>
    <alternativeName>
        <fullName evidence="11">tRNA adenylyl-/cytidylyl- transferase</fullName>
    </alternativeName>
    <alternativeName>
        <fullName evidence="11">tRNA nucleotidyltransferase</fullName>
    </alternativeName>
    <alternativeName>
        <fullName evidence="11">tRNA-NT</fullName>
    </alternativeName>
</protein>
<evidence type="ECO:0000256" key="3">
    <source>
        <dbReference type="ARBA" id="ARBA00022694"/>
    </source>
</evidence>
<feature type="binding site" evidence="11">
    <location>
        <position position="23"/>
    </location>
    <ligand>
        <name>Mg(2+)</name>
        <dbReference type="ChEBI" id="CHEBI:18420"/>
    </ligand>
</feature>
<feature type="domain" description="tRNA nucleotidyltransferase/poly(A) polymerase RNA and SrmB- binding" evidence="13">
    <location>
        <begin position="149"/>
        <end position="212"/>
    </location>
</feature>
<keyword evidence="6 11" id="KW-0547">Nucleotide-binding</keyword>
<dbReference type="SUPFAM" id="SSF81301">
    <property type="entry name" value="Nucleotidyltransferase"/>
    <property type="match status" value="1"/>
</dbReference>
<proteinExistence type="inferred from homology"/>
<evidence type="ECO:0000256" key="2">
    <source>
        <dbReference type="ARBA" id="ARBA00022679"/>
    </source>
</evidence>
<keyword evidence="7 11" id="KW-0692">RNA repair</keyword>
<comment type="similarity">
    <text evidence="11">Belongs to the tRNA nucleotidyltransferase/poly(A) polymerase family. Bacterial CCA-adding enzyme type 2 subfamily.</text>
</comment>
<organism evidence="14 15">
    <name type="scientific">Candidatus Legionella polyplacis</name>
    <dbReference type="NCBI Taxonomy" id="2005262"/>
    <lineage>
        <taxon>Bacteria</taxon>
        <taxon>Pseudomonadati</taxon>
        <taxon>Pseudomonadota</taxon>
        <taxon>Gammaproteobacteria</taxon>
        <taxon>Legionellales</taxon>
        <taxon>Legionellaceae</taxon>
        <taxon>Legionella</taxon>
    </lineage>
</organism>
<evidence type="ECO:0000313" key="15">
    <source>
        <dbReference type="Proteomes" id="UP001368618"/>
    </source>
</evidence>
<evidence type="ECO:0000259" key="12">
    <source>
        <dbReference type="Pfam" id="PF01743"/>
    </source>
</evidence>
<comment type="catalytic activity">
    <reaction evidence="11">
        <text>a tRNA precursor + 2 CTP + ATP = a tRNA with a 3' CCA end + 3 diphosphate</text>
        <dbReference type="Rhea" id="RHEA:14433"/>
        <dbReference type="Rhea" id="RHEA-COMP:10465"/>
        <dbReference type="Rhea" id="RHEA-COMP:10468"/>
        <dbReference type="ChEBI" id="CHEBI:30616"/>
        <dbReference type="ChEBI" id="CHEBI:33019"/>
        <dbReference type="ChEBI" id="CHEBI:37563"/>
        <dbReference type="ChEBI" id="CHEBI:74896"/>
        <dbReference type="ChEBI" id="CHEBI:83071"/>
        <dbReference type="EC" id="2.7.7.72"/>
    </reaction>
</comment>
<evidence type="ECO:0000256" key="6">
    <source>
        <dbReference type="ARBA" id="ARBA00022741"/>
    </source>
</evidence>
<dbReference type="InterPro" id="IPR050124">
    <property type="entry name" value="tRNA_CCA-adding_enzyme"/>
</dbReference>
<evidence type="ECO:0000256" key="9">
    <source>
        <dbReference type="ARBA" id="ARBA00022842"/>
    </source>
</evidence>
<dbReference type="EC" id="2.7.7.72" evidence="11"/>
<dbReference type="Pfam" id="PF01743">
    <property type="entry name" value="PolyA_pol"/>
    <property type="match status" value="1"/>
</dbReference>
<dbReference type="CDD" id="cd05398">
    <property type="entry name" value="NT_ClassII-CCAase"/>
    <property type="match status" value="1"/>
</dbReference>
<dbReference type="InterPro" id="IPR032828">
    <property type="entry name" value="PolyA_RNA-bd"/>
</dbReference>
<dbReference type="NCBIfam" id="NF008137">
    <property type="entry name" value="PRK10885.1"/>
    <property type="match status" value="1"/>
</dbReference>
<keyword evidence="9 11" id="KW-0460">Magnesium</keyword>
<dbReference type="GO" id="GO:0004810">
    <property type="term" value="F:CCA tRNA nucleotidyltransferase activity"/>
    <property type="evidence" value="ECO:0007669"/>
    <property type="project" value="UniProtKB-EC"/>
</dbReference>
<evidence type="ECO:0000256" key="11">
    <source>
        <dbReference type="HAMAP-Rule" id="MF_01262"/>
    </source>
</evidence>
<dbReference type="PIRSF" id="PIRSF000813">
    <property type="entry name" value="CCA_bact"/>
    <property type="match status" value="1"/>
</dbReference>
<feature type="domain" description="Poly A polymerase head" evidence="12">
    <location>
        <begin position="3"/>
        <end position="122"/>
    </location>
</feature>
<comment type="catalytic activity">
    <reaction evidence="11">
        <text>a tRNA with a 3' CCA end + 2 CTP + ATP = a tRNA with a 3' CCACCA end + 3 diphosphate</text>
        <dbReference type="Rhea" id="RHEA:76235"/>
        <dbReference type="Rhea" id="RHEA-COMP:10468"/>
        <dbReference type="Rhea" id="RHEA-COMP:18655"/>
        <dbReference type="ChEBI" id="CHEBI:30616"/>
        <dbReference type="ChEBI" id="CHEBI:33019"/>
        <dbReference type="ChEBI" id="CHEBI:37563"/>
        <dbReference type="ChEBI" id="CHEBI:83071"/>
        <dbReference type="ChEBI" id="CHEBI:195187"/>
    </reaction>
</comment>
<evidence type="ECO:0000256" key="5">
    <source>
        <dbReference type="ARBA" id="ARBA00022723"/>
    </source>
</evidence>
<feature type="binding site" evidence="11">
    <location>
        <position position="140"/>
    </location>
    <ligand>
        <name>CTP</name>
        <dbReference type="ChEBI" id="CHEBI:37563"/>
    </ligand>
</feature>
<dbReference type="PANTHER" id="PTHR47545">
    <property type="entry name" value="MULTIFUNCTIONAL CCA PROTEIN"/>
    <property type="match status" value="1"/>
</dbReference>
<feature type="binding site" evidence="11">
    <location>
        <position position="8"/>
    </location>
    <ligand>
        <name>CTP</name>
        <dbReference type="ChEBI" id="CHEBI:37563"/>
    </ligand>
</feature>
<name>A0ABZ2GV46_9GAMM</name>
<dbReference type="Proteomes" id="UP001368618">
    <property type="component" value="Chromosome"/>
</dbReference>
<dbReference type="EMBL" id="CP135137">
    <property type="protein sequence ID" value="WWR11344.1"/>
    <property type="molecule type" value="Genomic_DNA"/>
</dbReference>
<dbReference type="Gene3D" id="3.30.460.10">
    <property type="entry name" value="Beta Polymerase, domain 2"/>
    <property type="match status" value="1"/>
</dbReference>
<dbReference type="SUPFAM" id="SSF81891">
    <property type="entry name" value="Poly A polymerase C-terminal region-like"/>
    <property type="match status" value="1"/>
</dbReference>
<keyword evidence="8 11" id="KW-0067">ATP-binding</keyword>
<feature type="binding site" evidence="11">
    <location>
        <position position="91"/>
    </location>
    <ligand>
        <name>CTP</name>
        <dbReference type="ChEBI" id="CHEBI:37563"/>
    </ligand>
</feature>
<feature type="binding site" evidence="11">
    <location>
        <position position="11"/>
    </location>
    <ligand>
        <name>ATP</name>
        <dbReference type="ChEBI" id="CHEBI:30616"/>
    </ligand>
</feature>
<feature type="binding site" evidence="11">
    <location>
        <position position="137"/>
    </location>
    <ligand>
        <name>CTP</name>
        <dbReference type="ChEBI" id="CHEBI:37563"/>
    </ligand>
</feature>
<dbReference type="RefSeq" id="WP_338515945.1">
    <property type="nucleotide sequence ID" value="NZ_CP135137.1"/>
</dbReference>
<evidence type="ECO:0000259" key="13">
    <source>
        <dbReference type="Pfam" id="PF12627"/>
    </source>
</evidence>
<evidence type="ECO:0000256" key="1">
    <source>
        <dbReference type="ARBA" id="ARBA00001946"/>
    </source>
</evidence>
<sequence length="415" mass="49136">MKVYLVGGAVRDKLLGYPVKERDWVVVGATKELLKQKGYRCIGKSFPVFLHPITSEEYALARTEYKYAPGYYGFKCDFNPNISLEEDLKRRDLTINAMAINSDGVLIDPYNGINDLKKKILRHVSSAFIEDPIRVLRIARFKARYHHLGFKIANETKNLMYKIVKLGELKYITIERIWQEWHRSLSEKNPEIFIEVLRSCGALEIIFPEINKLFGVPNISKFHPEIDSGIHALMALRNSVNLTHDPIIRFAVFLCHLEKSFIDMKDWPIHFFYDQDKFNIIYNFCNRLKVPLIYRKLAVMSARFFQSIYIAWNLNPEILIRILEINNAFRNPNLFMKCLLVCKIDFCSCNSHTDNYYIQNNFWKILLEKCASINSKFFIEMGCKKRDIREEMHKKRVKYAKYICIYWKKRILYEK</sequence>
<dbReference type="Pfam" id="PF12627">
    <property type="entry name" value="PolyA_pol_RNAbd"/>
    <property type="match status" value="1"/>
</dbReference>
<keyword evidence="3 11" id="KW-0819">tRNA processing</keyword>
<keyword evidence="15" id="KW-1185">Reference proteome</keyword>
<dbReference type="PANTHER" id="PTHR47545:SF1">
    <property type="entry name" value="MULTIFUNCTIONAL CCA PROTEIN"/>
    <property type="match status" value="1"/>
</dbReference>
<gene>
    <name evidence="11" type="primary">cca</name>
    <name evidence="14" type="ORF">RQL39_01440</name>
</gene>
<evidence type="ECO:0000313" key="14">
    <source>
        <dbReference type="EMBL" id="WWR11344.1"/>
    </source>
</evidence>
<feature type="binding site" evidence="11">
    <location>
        <position position="11"/>
    </location>
    <ligand>
        <name>CTP</name>
        <dbReference type="ChEBI" id="CHEBI:37563"/>
    </ligand>
</feature>
<feature type="binding site" evidence="11">
    <location>
        <position position="8"/>
    </location>
    <ligand>
        <name>ATP</name>
        <dbReference type="ChEBI" id="CHEBI:30616"/>
    </ligand>
</feature>
<dbReference type="Gene3D" id="1.10.3090.10">
    <property type="entry name" value="cca-adding enzyme, domain 2"/>
    <property type="match status" value="1"/>
</dbReference>
<reference evidence="14" key="1">
    <citation type="submission" date="2023-09" db="EMBL/GenBank/DDBJ databases">
        <title>Genomes of two closely related lineages of the louse Polyplax serrata with different host specificities.</title>
        <authorList>
            <person name="Martinu J."/>
            <person name="Tarabai H."/>
            <person name="Stefka J."/>
            <person name="Hypsa V."/>
        </authorList>
    </citation>
    <scope>NUCLEOTIDE SEQUENCE [LARGE SCALE GENOMIC DNA]</scope>
    <source>
        <strain evidence="14">98ZLc_SE</strain>
    </source>
</reference>
<keyword evidence="2 11" id="KW-0808">Transferase</keyword>
<feature type="binding site" evidence="11">
    <location>
        <position position="91"/>
    </location>
    <ligand>
        <name>ATP</name>
        <dbReference type="ChEBI" id="CHEBI:30616"/>
    </ligand>
</feature>
<keyword evidence="10 11" id="KW-0694">RNA-binding</keyword>
<dbReference type="HAMAP" id="MF_01262">
    <property type="entry name" value="CCA_bact_type2"/>
    <property type="match status" value="1"/>
</dbReference>
<evidence type="ECO:0000256" key="8">
    <source>
        <dbReference type="ARBA" id="ARBA00022840"/>
    </source>
</evidence>
<keyword evidence="5 11" id="KW-0479">Metal-binding</keyword>
<dbReference type="GO" id="GO:0016787">
    <property type="term" value="F:hydrolase activity"/>
    <property type="evidence" value="ECO:0007669"/>
    <property type="project" value="UniProtKB-KW"/>
</dbReference>
<comment type="function">
    <text evidence="11">Catalyzes the addition and repair of the essential 3'-terminal CCA sequence in tRNAs without using a nucleic acid template. Adds these three nucleotides in the order of C, C, and A to the tRNA nucleotide-73, using CTP and ATP as substrates and producing inorganic pyrophosphate. tRNA 3'-terminal CCA addition is required both for tRNA processing and repair. Also involved in tRNA surveillance by mediating tandem CCA addition to generate a CCACCA at the 3' terminus of unstable tRNAs. While stable tRNAs receive only 3'-terminal CCA, unstable tRNAs are marked with CCACCA and rapidly degraded.</text>
</comment>
<feature type="binding site" evidence="11">
    <location>
        <position position="137"/>
    </location>
    <ligand>
        <name>ATP</name>
        <dbReference type="ChEBI" id="CHEBI:30616"/>
    </ligand>
</feature>
<evidence type="ECO:0000256" key="10">
    <source>
        <dbReference type="ARBA" id="ARBA00022884"/>
    </source>
</evidence>
<keyword evidence="14" id="KW-0378">Hydrolase</keyword>
<dbReference type="InterPro" id="IPR002646">
    <property type="entry name" value="PolA_pol_head_dom"/>
</dbReference>
<accession>A0ABZ2GV46</accession>
<feature type="binding site" evidence="11">
    <location>
        <position position="140"/>
    </location>
    <ligand>
        <name>ATP</name>
        <dbReference type="ChEBI" id="CHEBI:30616"/>
    </ligand>
</feature>
<keyword evidence="4 11" id="KW-0548">Nucleotidyltransferase</keyword>
<dbReference type="InterPro" id="IPR043519">
    <property type="entry name" value="NT_sf"/>
</dbReference>
<evidence type="ECO:0000256" key="7">
    <source>
        <dbReference type="ARBA" id="ARBA00022800"/>
    </source>
</evidence>
<comment type="miscellaneous">
    <text evidence="11">A single active site specifically recognizes both ATP and CTP and is responsible for their addition.</text>
</comment>
<feature type="binding site" evidence="11">
    <location>
        <position position="21"/>
    </location>
    <ligand>
        <name>Mg(2+)</name>
        <dbReference type="ChEBI" id="CHEBI:18420"/>
    </ligand>
</feature>